<protein>
    <submittedName>
        <fullName evidence="1">Uncharacterized protein</fullName>
    </submittedName>
</protein>
<evidence type="ECO:0000313" key="2">
    <source>
        <dbReference type="Proteomes" id="UP001213646"/>
    </source>
</evidence>
<evidence type="ECO:0000313" key="1">
    <source>
        <dbReference type="EMBL" id="MDC7148329.1"/>
    </source>
</evidence>
<name>A0AAW6I0C7_9BACT</name>
<dbReference type="EMBL" id="JAQPYX010000022">
    <property type="protein sequence ID" value="MDC7148329.1"/>
    <property type="molecule type" value="Genomic_DNA"/>
</dbReference>
<comment type="caution">
    <text evidence="1">The sequence shown here is derived from an EMBL/GenBank/DDBJ whole genome shotgun (WGS) entry which is preliminary data.</text>
</comment>
<proteinExistence type="predicted"/>
<accession>A0AAW6I0C7</accession>
<organism evidence="1 2">
    <name type="scientific">Parabacteroides johnsonii</name>
    <dbReference type="NCBI Taxonomy" id="387661"/>
    <lineage>
        <taxon>Bacteria</taxon>
        <taxon>Pseudomonadati</taxon>
        <taxon>Bacteroidota</taxon>
        <taxon>Bacteroidia</taxon>
        <taxon>Bacteroidales</taxon>
        <taxon>Tannerellaceae</taxon>
        <taxon>Parabacteroides</taxon>
    </lineage>
</organism>
<dbReference type="AlphaFoldDB" id="A0AAW6I0C7"/>
<dbReference type="RefSeq" id="WP_272696769.1">
    <property type="nucleotide sequence ID" value="NZ_CALEGY010000065.1"/>
</dbReference>
<gene>
    <name evidence="1" type="ORF">PQG89_02660</name>
</gene>
<dbReference type="Proteomes" id="UP001213646">
    <property type="component" value="Unassembled WGS sequence"/>
</dbReference>
<reference evidence="1" key="1">
    <citation type="submission" date="2023-01" db="EMBL/GenBank/DDBJ databases">
        <title>Exploring GABA producing Bacteroides strains toward improving mental health.</title>
        <authorList>
            <person name="Yousuf B."/>
            <person name="Bouhlel N.E."/>
            <person name="Mottawea W."/>
            <person name="Hammami R."/>
        </authorList>
    </citation>
    <scope>NUCLEOTIDE SEQUENCE</scope>
    <source>
        <strain evidence="1">UO.H1047</strain>
    </source>
</reference>
<sequence>MNVYITKANASKIIKLIDFRKITIEGDMYIRNNIVLNAMFSKYEKKELLAYKKLMEEPESIMSEIYEKLLDEKKDTYWWIYEKHSSPAYHSEPGCPFLRSNFKNYRIPASIRFKGVQTAKGIESIEDKKLTEKEIRIVIENVRKYRIWWEQKGFKLLNDDKDLFLMHVNNKFQPDPRVRDIKEFEWANSGIEEVENSSLKAIEDDIDKLIKESGKYYYQSKKHIIILKKYAKWTSSVYKEDKSFPDNHTGYTDNEIRSLLKEYNESFKYPLKKLLKEYYRRKNNPDLAINETLISQLGFKPCGHCCKSKDLSEEEMMWIRLESGEFWDEEDLEIMIKSDEYNESQYWEDLHRHNNIN</sequence>